<dbReference type="RefSeq" id="WP_104618392.1">
    <property type="nucleotide sequence ID" value="NZ_JAWLQH010000001.1"/>
</dbReference>
<protein>
    <submittedName>
        <fullName evidence="2">Uncharacterized protein</fullName>
    </submittedName>
</protein>
<reference evidence="2 3" key="1">
    <citation type="submission" date="2014-04" db="EMBL/GenBank/DDBJ databases">
        <title>Whole genome sequence of 'Brachyspira hampsonii' D13-03603F2.</title>
        <authorList>
            <person name="Patterson A.H."/>
            <person name="Chaban B."/>
            <person name="Fernando C."/>
            <person name="Harding J.C."/>
            <person name="Hill J.E."/>
        </authorList>
    </citation>
    <scope>NUCLEOTIDE SEQUENCE [LARGE SCALE GENOMIC DNA]</scope>
    <source>
        <strain evidence="2 3">D13-03603F2</strain>
    </source>
</reference>
<dbReference type="PROSITE" id="PS51257">
    <property type="entry name" value="PROKAR_LIPOPROTEIN"/>
    <property type="match status" value="1"/>
</dbReference>
<name>A0ABX5B5U9_9SPIR</name>
<dbReference type="Proteomes" id="UP000238924">
    <property type="component" value="Unassembled WGS sequence"/>
</dbReference>
<evidence type="ECO:0000313" key="3">
    <source>
        <dbReference type="Proteomes" id="UP000238924"/>
    </source>
</evidence>
<sequence length="648" mass="75071">MINKFYIVFFIFILIFSGCSNNSVNNTNASNTNNTQEEIVTNIIDNKLPFFDMKYVYKAVRVDKDSFSNALTNYYQDEYYSNIINRNKDFLNKKLVGDNDIKKYSIDFISNAYHYSYRDDVSGDDLYADDFTPFYASEYIYVERNLALKKARDLLLSINNKDADTYFALFLSHMACDSLYSFPDLQNHLKDWKKAGGTNISMIIGIVGEYDNTNEIYSNKMNLINYIIEAPEDLRAEQLIADAFEKKFLKYISKNTGYLDVYNENNYNISSIIYEGTAHISSIGVIKDVLNTNIMNRYIRTYASGALNRNKIDTNIEYYENFYNLENTSPKEKYDEFSDLYFLEFNKNTFVYAIENDKLKEVYYFNPLFIGNTRYAVYEADETFNFRLGDDSKLTSAKTNAVKNNNLKDFVTNSNFITNGKFQSEEYAEYLNDILSFPLYYPNFFLCDINNDGKEEIMVTGTYEHSGGRGGMASYTLLLKDNLELDLESAAGKSINSSSKQGLNTYQKIYEEDGKNKMLLIDPQANTAQDIFTENGVVSVVQFTYKNYKFIPRLLWKADLIEKALKTDASFDMNKAGSDSDKAIVSDKTLRIGDKLISDNYYREREKLNEDGKEKLLENRRLETKTIQDKQGNVEEIEKEMLNILEMK</sequence>
<gene>
    <name evidence="2" type="ORF">DJ52_06370</name>
</gene>
<comment type="caution">
    <text evidence="2">The sequence shown here is derived from an EMBL/GenBank/DDBJ whole genome shotgun (WGS) entry which is preliminary data.</text>
</comment>
<feature type="coiled-coil region" evidence="1">
    <location>
        <begin position="605"/>
        <end position="647"/>
    </location>
</feature>
<organism evidence="2 3">
    <name type="scientific">Brachyspira murdochii</name>
    <dbReference type="NCBI Taxonomy" id="84378"/>
    <lineage>
        <taxon>Bacteria</taxon>
        <taxon>Pseudomonadati</taxon>
        <taxon>Spirochaetota</taxon>
        <taxon>Spirochaetia</taxon>
        <taxon>Brachyspirales</taxon>
        <taxon>Brachyspiraceae</taxon>
        <taxon>Brachyspira</taxon>
    </lineage>
</organism>
<accession>A0ABX5B5U9</accession>
<evidence type="ECO:0000256" key="1">
    <source>
        <dbReference type="SAM" id="Coils"/>
    </source>
</evidence>
<keyword evidence="1" id="KW-0175">Coiled coil</keyword>
<keyword evidence="3" id="KW-1185">Reference proteome</keyword>
<proteinExistence type="predicted"/>
<evidence type="ECO:0000313" key="2">
    <source>
        <dbReference type="EMBL" id="PPS22179.1"/>
    </source>
</evidence>
<dbReference type="EMBL" id="JJMJ01000099">
    <property type="protein sequence ID" value="PPS22179.1"/>
    <property type="molecule type" value="Genomic_DNA"/>
</dbReference>